<comment type="caution">
    <text evidence="2">The sequence shown here is derived from an EMBL/GenBank/DDBJ whole genome shotgun (WGS) entry which is preliminary data.</text>
</comment>
<feature type="compositionally biased region" description="Basic residues" evidence="1">
    <location>
        <begin position="15"/>
        <end position="35"/>
    </location>
</feature>
<evidence type="ECO:0000313" key="2">
    <source>
        <dbReference type="EMBL" id="KAL3802459.1"/>
    </source>
</evidence>
<feature type="region of interest" description="Disordered" evidence="1">
    <location>
        <begin position="1"/>
        <end position="48"/>
    </location>
</feature>
<organism evidence="2 3">
    <name type="scientific">Cyclotella atomus</name>
    <dbReference type="NCBI Taxonomy" id="382360"/>
    <lineage>
        <taxon>Eukaryota</taxon>
        <taxon>Sar</taxon>
        <taxon>Stramenopiles</taxon>
        <taxon>Ochrophyta</taxon>
        <taxon>Bacillariophyta</taxon>
        <taxon>Coscinodiscophyceae</taxon>
        <taxon>Thalassiosirophycidae</taxon>
        <taxon>Stephanodiscales</taxon>
        <taxon>Stephanodiscaceae</taxon>
        <taxon>Cyclotella</taxon>
    </lineage>
</organism>
<name>A0ABD3QQI9_9STRA</name>
<protein>
    <submittedName>
        <fullName evidence="2">Uncharacterized protein</fullName>
    </submittedName>
</protein>
<accession>A0ABD3QQI9</accession>
<evidence type="ECO:0000256" key="1">
    <source>
        <dbReference type="SAM" id="MobiDB-lite"/>
    </source>
</evidence>
<gene>
    <name evidence="2" type="ORF">ACHAWO_012601</name>
</gene>
<reference evidence="2 3" key="1">
    <citation type="submission" date="2024-10" db="EMBL/GenBank/DDBJ databases">
        <title>Updated reference genomes for cyclostephanoid diatoms.</title>
        <authorList>
            <person name="Roberts W.R."/>
            <person name="Alverson A.J."/>
        </authorList>
    </citation>
    <scope>NUCLEOTIDE SEQUENCE [LARGE SCALE GENOMIC DNA]</scope>
    <source>
        <strain evidence="2 3">AJA010-31</strain>
    </source>
</reference>
<feature type="compositionally biased region" description="Low complexity" evidence="1">
    <location>
        <begin position="113"/>
        <end position="123"/>
    </location>
</feature>
<evidence type="ECO:0000313" key="3">
    <source>
        <dbReference type="Proteomes" id="UP001530400"/>
    </source>
</evidence>
<dbReference type="EMBL" id="JALLPJ020000100">
    <property type="protein sequence ID" value="KAL3802459.1"/>
    <property type="molecule type" value="Genomic_DNA"/>
</dbReference>
<keyword evidence="3" id="KW-1185">Reference proteome</keyword>
<sequence length="479" mass="52317">MCDPTNEPPSNITCNRHHPSSLKRSQRKHMRKVWRGSHQGYSGDIDAVPTSCSEDEGLVERYVTPSSTAACLLSAAASTASASSPSDGSVRIQFYTGLPKRKRRSHKCKSDNSDNTSSTNNTKLQITSASLSSLAPSSTSNSEIDLSQVRLVSCREYDLRLYKKECDMLKTVLNHHGLDPSDPSQSECDTSDTEEKGYTTNIISGPLATVDHGPVFEFNNKERGIRSNMNILNEIYKIGTTACKRSKSSGCDDSVQHGRNKRCADSQSLTLNNPWMDHGKRRCQREKILEEKKAVPFKCCGGVEHTSLTMDEAVSFSPFARVIFDAQPPHTIVHINAAYGSLVSQGVVSASFVGQHLLVGETNIVHSKDSDGDTKNIPSIVAHHLEKIAPSSSPSCQIYPVVSRISDYHIFEAYKKLQCSRSPVMIAGSSLMPPVVDYDGGSSGAMKLTGNDGSEKGGVHFVSYYMLQIESNSQIMQSP</sequence>
<dbReference type="AlphaFoldDB" id="A0ABD3QQI9"/>
<dbReference type="Proteomes" id="UP001530400">
    <property type="component" value="Unassembled WGS sequence"/>
</dbReference>
<feature type="region of interest" description="Disordered" evidence="1">
    <location>
        <begin position="99"/>
        <end position="123"/>
    </location>
</feature>
<proteinExistence type="predicted"/>